<feature type="transmembrane region" description="Helical" evidence="9">
    <location>
        <begin position="275"/>
        <end position="295"/>
    </location>
</feature>
<dbReference type="InterPro" id="IPR039421">
    <property type="entry name" value="Type_1_exporter"/>
</dbReference>
<keyword evidence="13" id="KW-0378">Hydrolase</keyword>
<dbReference type="GO" id="GO:0016887">
    <property type="term" value="F:ATP hydrolysis activity"/>
    <property type="evidence" value="ECO:0007669"/>
    <property type="project" value="InterPro"/>
</dbReference>
<evidence type="ECO:0000313" key="13">
    <source>
        <dbReference type="EMBL" id="EHJ45951.1"/>
    </source>
</evidence>
<dbReference type="CDD" id="cd02259">
    <property type="entry name" value="Peptidase_C39_like"/>
    <property type="match status" value="1"/>
</dbReference>
<organism evidence="13 14">
    <name type="scientific">Solidesulfovibrio carbinoliphilus subsp. oakridgensis</name>
    <dbReference type="NCBI Taxonomy" id="694327"/>
    <lineage>
        <taxon>Bacteria</taxon>
        <taxon>Pseudomonadati</taxon>
        <taxon>Thermodesulfobacteriota</taxon>
        <taxon>Desulfovibrionia</taxon>
        <taxon>Desulfovibrionales</taxon>
        <taxon>Desulfovibrionaceae</taxon>
        <taxon>Solidesulfovibrio</taxon>
    </lineage>
</organism>
<keyword evidence="14" id="KW-1185">Reference proteome</keyword>
<dbReference type="Pfam" id="PF00664">
    <property type="entry name" value="ABC_membrane"/>
    <property type="match status" value="1"/>
</dbReference>
<dbReference type="eggNOG" id="COG2274">
    <property type="taxonomic scope" value="Bacteria"/>
</dbReference>
<evidence type="ECO:0000256" key="8">
    <source>
        <dbReference type="ARBA" id="ARBA00023136"/>
    </source>
</evidence>
<feature type="domain" description="ABC transmembrane type-1" evidence="11">
    <location>
        <begin position="163"/>
        <end position="442"/>
    </location>
</feature>
<evidence type="ECO:0000259" key="11">
    <source>
        <dbReference type="PROSITE" id="PS50929"/>
    </source>
</evidence>
<name>G7QE57_9BACT</name>
<evidence type="ECO:0000256" key="9">
    <source>
        <dbReference type="SAM" id="Phobius"/>
    </source>
</evidence>
<dbReference type="SMART" id="SM00382">
    <property type="entry name" value="AAA"/>
    <property type="match status" value="1"/>
</dbReference>
<keyword evidence="4 9" id="KW-0812">Transmembrane</keyword>
<dbReference type="GO" id="GO:0005524">
    <property type="term" value="F:ATP binding"/>
    <property type="evidence" value="ECO:0007669"/>
    <property type="project" value="UniProtKB-KW"/>
</dbReference>
<geneLocation type="plasmid" evidence="13 14">
    <name>pFW10101</name>
</geneLocation>
<dbReference type="Gene3D" id="1.20.1560.10">
    <property type="entry name" value="ABC transporter type 1, transmembrane domain"/>
    <property type="match status" value="1"/>
</dbReference>
<dbReference type="SUPFAM" id="SSF90123">
    <property type="entry name" value="ABC transporter transmembrane region"/>
    <property type="match status" value="1"/>
</dbReference>
<sequence>MSNINPANHTALICFILVARHFHLDFSLEGLLHKYAVQDAEVLIPHLLRIAKEHNFKAKEARLSWDKLFRMGGAFPAIARLKSGKSIILSGIQVTEEKRVAILDPLNLQAGFKLMTKEEFEEIWDGVTILIKRNYKISDESQPFSLRWFLPEIIREKVLFRDVAVSSMIINILALGSPIFFQLVIDKVLVHKGFSTLQTLAIGMGVLLLFDAAFGYIKQTMLLYATNKIDMRLTRRTFNHLLYLPTDFFEASSAGVLIKHMQQTEKIRGFLTGKLLFTLLDLSVLLVVFPIIFMYSVTLSFIVVAMSLIIGATLWFAIPIFRRRLQDLYNAEGERQSTLVEAIHGMPTIKALALEPLQSRNWDNQSARAISMQFRVGKLSVSIQTITDFIQKITSVLLIWVGVSLVFDNQMTVGALIAFNMLSQRVSSPLVGFVSLLHQYQEVGLSIDMLGNIMNRPTERPQNVRGLAPAINGRIDFEHVTFRYPKGTVPALQDVTLSVPPGASVGIVGRSGSGKSTLTRLVQGLYPVQEGSIKIDGLDIREIDLPHLRRSTGVVLQENFLFRGTVRQNISYTKPSATFEEIVNVARLAGADEFIQRLPQGYDTPITENGANLSGGQRQRLSIARSLLLNPRIMILDEATSALDAESEAIIQSNLGAISKGRTMLIISHRLSMIADCDGIVVIDGGRVIAVGKHQELLKTCTLYRELWDVQNRHTKAPVLEVQSA</sequence>
<dbReference type="HOGENOM" id="CLU_000604_84_3_7"/>
<dbReference type="Pfam" id="PF00005">
    <property type="entry name" value="ABC_tran"/>
    <property type="match status" value="1"/>
</dbReference>
<dbReference type="AlphaFoldDB" id="G7QE57"/>
<dbReference type="FunFam" id="3.40.50.300:FF:000221">
    <property type="entry name" value="Multidrug ABC transporter ATP-binding protein"/>
    <property type="match status" value="1"/>
</dbReference>
<dbReference type="InterPro" id="IPR011527">
    <property type="entry name" value="ABC1_TM_dom"/>
</dbReference>
<dbReference type="PROSITE" id="PS50893">
    <property type="entry name" value="ABC_TRANSPORTER_2"/>
    <property type="match status" value="1"/>
</dbReference>
<dbReference type="PROSITE" id="PS00211">
    <property type="entry name" value="ABC_TRANSPORTER_1"/>
    <property type="match status" value="1"/>
</dbReference>
<dbReference type="InterPro" id="IPR003593">
    <property type="entry name" value="AAA+_ATPase"/>
</dbReference>
<evidence type="ECO:0000313" key="14">
    <source>
        <dbReference type="Proteomes" id="UP000004662"/>
    </source>
</evidence>
<dbReference type="InterPro" id="IPR036640">
    <property type="entry name" value="ABC1_TM_sf"/>
</dbReference>
<dbReference type="Proteomes" id="UP000004662">
    <property type="component" value="Plasmid pFW10101"/>
</dbReference>
<dbReference type="GO" id="GO:0008233">
    <property type="term" value="F:peptidase activity"/>
    <property type="evidence" value="ECO:0007669"/>
    <property type="project" value="InterPro"/>
</dbReference>
<dbReference type="InterPro" id="IPR003439">
    <property type="entry name" value="ABC_transporter-like_ATP-bd"/>
</dbReference>
<protein>
    <submittedName>
        <fullName evidence="13">Peptide-transporting ATPase</fullName>
        <ecNumber evidence="13">3.6.3.43</ecNumber>
    </submittedName>
</protein>
<dbReference type="Gene3D" id="3.90.70.10">
    <property type="entry name" value="Cysteine proteinases"/>
    <property type="match status" value="1"/>
</dbReference>
<gene>
    <name evidence="13" type="ORF">DFW101_3667</name>
</gene>
<dbReference type="SUPFAM" id="SSF52540">
    <property type="entry name" value="P-loop containing nucleoside triphosphate hydrolases"/>
    <property type="match status" value="1"/>
</dbReference>
<dbReference type="PROSITE" id="PS50929">
    <property type="entry name" value="ABC_TM1F"/>
    <property type="match status" value="1"/>
</dbReference>
<dbReference type="RefSeq" id="WP_009182983.1">
    <property type="nucleotide sequence ID" value="NZ_CM001369.1"/>
</dbReference>
<reference evidence="14" key="1">
    <citation type="journal article" date="2015" name="Genome Announc.">
        <title>High-Quality Draft Genome Sequence of Desulfovibrio carbinoliphilus FW-101-2B, an Organic Acid-Oxidizing Sulfate-Reducing Bacterium Isolated from Uranium(VI)-Contaminated Groundwater.</title>
        <authorList>
            <person name="Ramsay B.D."/>
            <person name="Hwang C."/>
            <person name="Woo H.L."/>
            <person name="Carroll S.L."/>
            <person name="Lucas S."/>
            <person name="Han J."/>
            <person name="Lapidus A.L."/>
            <person name="Cheng J.F."/>
            <person name="Goodwin L.A."/>
            <person name="Pitluck S."/>
            <person name="Peters L."/>
            <person name="Chertkov O."/>
            <person name="Held B."/>
            <person name="Detter J.C."/>
            <person name="Han C.S."/>
            <person name="Tapia R."/>
            <person name="Land M.L."/>
            <person name="Hauser L.J."/>
            <person name="Kyrpides N.C."/>
            <person name="Ivanova N.N."/>
            <person name="Mikhailova N."/>
            <person name="Pagani I."/>
            <person name="Woyke T."/>
            <person name="Arkin A.P."/>
            <person name="Dehal P."/>
            <person name="Chivian D."/>
            <person name="Criddle C.S."/>
            <person name="Wu W."/>
            <person name="Chakraborty R."/>
            <person name="Hazen T.C."/>
            <person name="Fields M.W."/>
        </authorList>
    </citation>
    <scope>NUCLEOTIDE SEQUENCE [LARGE SCALE GENOMIC DNA]</scope>
    <source>
        <strain evidence="14">FW-101-2B</strain>
    </source>
</reference>
<dbReference type="PROSITE" id="PS50990">
    <property type="entry name" value="PEPTIDASE_C39"/>
    <property type="match status" value="1"/>
</dbReference>
<keyword evidence="6" id="KW-0067">ATP-binding</keyword>
<dbReference type="Pfam" id="PF03412">
    <property type="entry name" value="Peptidase_C39"/>
    <property type="match status" value="1"/>
</dbReference>
<feature type="transmembrane region" description="Helical" evidence="9">
    <location>
        <begin position="197"/>
        <end position="217"/>
    </location>
</feature>
<feature type="domain" description="ABC transporter" evidence="10">
    <location>
        <begin position="475"/>
        <end position="710"/>
    </location>
</feature>
<evidence type="ECO:0000256" key="2">
    <source>
        <dbReference type="ARBA" id="ARBA00022448"/>
    </source>
</evidence>
<dbReference type="EC" id="3.6.3.43" evidence="13"/>
<evidence type="ECO:0000256" key="1">
    <source>
        <dbReference type="ARBA" id="ARBA00004651"/>
    </source>
</evidence>
<evidence type="ECO:0000259" key="10">
    <source>
        <dbReference type="PROSITE" id="PS50893"/>
    </source>
</evidence>
<evidence type="ECO:0000259" key="12">
    <source>
        <dbReference type="PROSITE" id="PS50990"/>
    </source>
</evidence>
<evidence type="ECO:0000256" key="7">
    <source>
        <dbReference type="ARBA" id="ARBA00022989"/>
    </source>
</evidence>
<evidence type="ECO:0000256" key="4">
    <source>
        <dbReference type="ARBA" id="ARBA00022692"/>
    </source>
</evidence>
<dbReference type="InterPro" id="IPR027417">
    <property type="entry name" value="P-loop_NTPase"/>
</dbReference>
<dbReference type="InterPro" id="IPR005074">
    <property type="entry name" value="Peptidase_C39"/>
</dbReference>
<feature type="transmembrane region" description="Helical" evidence="9">
    <location>
        <begin position="397"/>
        <end position="419"/>
    </location>
</feature>
<dbReference type="GO" id="GO:0005886">
    <property type="term" value="C:plasma membrane"/>
    <property type="evidence" value="ECO:0007669"/>
    <property type="project" value="UniProtKB-SubCell"/>
</dbReference>
<evidence type="ECO:0000256" key="6">
    <source>
        <dbReference type="ARBA" id="ARBA00022840"/>
    </source>
</evidence>
<dbReference type="EMBL" id="CM001369">
    <property type="protein sequence ID" value="EHJ45951.1"/>
    <property type="molecule type" value="Genomic_DNA"/>
</dbReference>
<feature type="transmembrane region" description="Helical" evidence="9">
    <location>
        <begin position="163"/>
        <end position="185"/>
    </location>
</feature>
<dbReference type="Gene3D" id="3.40.50.300">
    <property type="entry name" value="P-loop containing nucleotide triphosphate hydrolases"/>
    <property type="match status" value="1"/>
</dbReference>
<dbReference type="PANTHER" id="PTHR24221">
    <property type="entry name" value="ATP-BINDING CASSETTE SUB-FAMILY B"/>
    <property type="match status" value="1"/>
</dbReference>
<feature type="transmembrane region" description="Helical" evidence="9">
    <location>
        <begin position="301"/>
        <end position="321"/>
    </location>
</feature>
<dbReference type="GO" id="GO:0034040">
    <property type="term" value="F:ATPase-coupled lipid transmembrane transporter activity"/>
    <property type="evidence" value="ECO:0007669"/>
    <property type="project" value="TreeGrafter"/>
</dbReference>
<evidence type="ECO:0000256" key="5">
    <source>
        <dbReference type="ARBA" id="ARBA00022741"/>
    </source>
</evidence>
<keyword evidence="8 9" id="KW-0472">Membrane</keyword>
<dbReference type="GO" id="GO:0140359">
    <property type="term" value="F:ABC-type transporter activity"/>
    <property type="evidence" value="ECO:0007669"/>
    <property type="project" value="InterPro"/>
</dbReference>
<keyword evidence="13" id="KW-0614">Plasmid</keyword>
<dbReference type="GO" id="GO:0006508">
    <property type="term" value="P:proteolysis"/>
    <property type="evidence" value="ECO:0007669"/>
    <property type="project" value="InterPro"/>
</dbReference>
<feature type="domain" description="Peptidase C39" evidence="12">
    <location>
        <begin position="3"/>
        <end position="131"/>
    </location>
</feature>
<accession>G7QE57</accession>
<keyword evidence="7 9" id="KW-1133">Transmembrane helix</keyword>
<comment type="subcellular location">
    <subcellularLocation>
        <location evidence="1">Cell membrane</location>
        <topology evidence="1">Multi-pass membrane protein</topology>
    </subcellularLocation>
</comment>
<proteinExistence type="predicted"/>
<keyword evidence="3" id="KW-1003">Cell membrane</keyword>
<keyword evidence="2" id="KW-0813">Transport</keyword>
<dbReference type="PANTHER" id="PTHR24221:SF647">
    <property type="entry name" value="BLL6336 PROTEIN"/>
    <property type="match status" value="1"/>
</dbReference>
<keyword evidence="5" id="KW-0547">Nucleotide-binding</keyword>
<evidence type="ECO:0000256" key="3">
    <source>
        <dbReference type="ARBA" id="ARBA00022475"/>
    </source>
</evidence>
<dbReference type="InterPro" id="IPR017871">
    <property type="entry name" value="ABC_transporter-like_CS"/>
</dbReference>
<dbReference type="CDD" id="cd18783">
    <property type="entry name" value="ABC_6TM_PrtD_LapB_HlyB_like"/>
    <property type="match status" value="1"/>
</dbReference>